<proteinExistence type="predicted"/>
<dbReference type="Gene3D" id="2.60.40.1080">
    <property type="match status" value="1"/>
</dbReference>
<dbReference type="EMBL" id="NGJZ01000001">
    <property type="protein sequence ID" value="RSU08431.1"/>
    <property type="molecule type" value="Genomic_DNA"/>
</dbReference>
<dbReference type="InterPro" id="IPR003343">
    <property type="entry name" value="Big_2"/>
</dbReference>
<dbReference type="Proteomes" id="UP000288669">
    <property type="component" value="Unassembled WGS sequence"/>
</dbReference>
<sequence length="156" mass="15851">MADIKPEKFRIYKGTEVAAEGVSPLTIKGVGANKDVAAGMYKVAGVATVDGKEQESKKVDIPAFKSNSIDVTGVTLDQTTLALEVGKTGTVKATVSPDNATNKAVTFTSSDETIVSIDSKGVALAVKAGTADVTVTTADGKKTAKCTVTVTEPAAG</sequence>
<dbReference type="OrthoDB" id="191045at2"/>
<organism evidence="2 3">
    <name type="scientific">Vagococcus entomophilus</name>
    <dbReference type="NCBI Taxonomy" id="1160095"/>
    <lineage>
        <taxon>Bacteria</taxon>
        <taxon>Bacillati</taxon>
        <taxon>Bacillota</taxon>
        <taxon>Bacilli</taxon>
        <taxon>Lactobacillales</taxon>
        <taxon>Enterococcaceae</taxon>
        <taxon>Vagococcus</taxon>
    </lineage>
</organism>
<evidence type="ECO:0000259" key="1">
    <source>
        <dbReference type="SMART" id="SM00635"/>
    </source>
</evidence>
<protein>
    <recommendedName>
        <fullName evidence="1">BIG2 domain-containing protein</fullName>
    </recommendedName>
</protein>
<dbReference type="SUPFAM" id="SSF49373">
    <property type="entry name" value="Invasin/intimin cell-adhesion fragments"/>
    <property type="match status" value="1"/>
</dbReference>
<dbReference type="InterPro" id="IPR008964">
    <property type="entry name" value="Invasin/intimin_cell_adhesion"/>
</dbReference>
<feature type="domain" description="BIG2" evidence="1">
    <location>
        <begin position="70"/>
        <end position="147"/>
    </location>
</feature>
<dbReference type="SMART" id="SM00635">
    <property type="entry name" value="BID_2"/>
    <property type="match status" value="1"/>
</dbReference>
<accession>A0A430AJZ5</accession>
<evidence type="ECO:0000313" key="2">
    <source>
        <dbReference type="EMBL" id="RSU08431.1"/>
    </source>
</evidence>
<keyword evidence="3" id="KW-1185">Reference proteome</keyword>
<name>A0A430AJZ5_9ENTE</name>
<comment type="caution">
    <text evidence="2">The sequence shown here is derived from an EMBL/GenBank/DDBJ whole genome shotgun (WGS) entry which is preliminary data.</text>
</comment>
<dbReference type="AlphaFoldDB" id="A0A430AJZ5"/>
<gene>
    <name evidence="2" type="ORF">CBF30_04110</name>
</gene>
<evidence type="ECO:0000313" key="3">
    <source>
        <dbReference type="Proteomes" id="UP000288669"/>
    </source>
</evidence>
<dbReference type="Pfam" id="PF02368">
    <property type="entry name" value="Big_2"/>
    <property type="match status" value="1"/>
</dbReference>
<reference evidence="2 3" key="1">
    <citation type="submission" date="2017-05" db="EMBL/GenBank/DDBJ databases">
        <title>Vagococcus spp. assemblies.</title>
        <authorList>
            <person name="Gulvik C.A."/>
        </authorList>
    </citation>
    <scope>NUCLEOTIDE SEQUENCE [LARGE SCALE GENOMIC DNA]</scope>
    <source>
        <strain evidence="2 3">DSM 24756</strain>
    </source>
</reference>
<dbReference type="RefSeq" id="WP_126823021.1">
    <property type="nucleotide sequence ID" value="NZ_JBHLWU010000001.1"/>
</dbReference>